<evidence type="ECO:0000256" key="1">
    <source>
        <dbReference type="SAM" id="Phobius"/>
    </source>
</evidence>
<dbReference type="Proteomes" id="UP000053157">
    <property type="component" value="Unassembled WGS sequence"/>
</dbReference>
<keyword evidence="3" id="KW-1185">Reference proteome</keyword>
<keyword evidence="1" id="KW-0472">Membrane</keyword>
<keyword evidence="1" id="KW-0812">Transmembrane</keyword>
<feature type="transmembrane region" description="Helical" evidence="1">
    <location>
        <begin position="131"/>
        <end position="153"/>
    </location>
</feature>
<gene>
    <name evidence="2" type="ORF">AUR66_14025</name>
</gene>
<keyword evidence="1" id="KW-1133">Transmembrane helix</keyword>
<accession>A0A0W1SMQ2</accession>
<dbReference type="EMBL" id="LOPV01000172">
    <property type="protein sequence ID" value="KTG27465.1"/>
    <property type="molecule type" value="Genomic_DNA"/>
</dbReference>
<sequence>MVDAQTETTSQVAVEREEAKGIGVREISSSALGGVVGTLAMAPFLGIAWLLGAIEPEAFAALATIVGLGSSFPIGAFIFVGGGIVTLPILFVSLGMFMPGRTVRQKGAVFGGIMWTGFIVAFFTGQVGLTLVTYLALTLVGHLAYGAALGSVYGRLADVPEYQV</sequence>
<organism evidence="2 3">
    <name type="scientific">Haloferax profundi</name>
    <dbReference type="NCBI Taxonomy" id="1544718"/>
    <lineage>
        <taxon>Archaea</taxon>
        <taxon>Methanobacteriati</taxon>
        <taxon>Methanobacteriota</taxon>
        <taxon>Stenosarchaea group</taxon>
        <taxon>Halobacteria</taxon>
        <taxon>Halobacteriales</taxon>
        <taxon>Haloferacaceae</taxon>
        <taxon>Haloferax</taxon>
    </lineage>
</organism>
<proteinExistence type="predicted"/>
<dbReference type="OrthoDB" id="342717at2157"/>
<protein>
    <recommendedName>
        <fullName evidence="4">Cytochrome C oxidase subunit I</fullName>
    </recommendedName>
</protein>
<comment type="caution">
    <text evidence="2">The sequence shown here is derived from an EMBL/GenBank/DDBJ whole genome shotgun (WGS) entry which is preliminary data.</text>
</comment>
<name>A0A0W1SMQ2_9EURY</name>
<feature type="transmembrane region" description="Helical" evidence="1">
    <location>
        <begin position="74"/>
        <end position="95"/>
    </location>
</feature>
<feature type="transmembrane region" description="Helical" evidence="1">
    <location>
        <begin position="31"/>
        <end position="54"/>
    </location>
</feature>
<dbReference type="RefSeq" id="WP_058572127.1">
    <property type="nucleotide sequence ID" value="NZ_LOPV01000172.1"/>
</dbReference>
<dbReference type="InterPro" id="IPR046739">
    <property type="entry name" value="DUF6789"/>
</dbReference>
<feature type="transmembrane region" description="Helical" evidence="1">
    <location>
        <begin position="107"/>
        <end position="125"/>
    </location>
</feature>
<evidence type="ECO:0000313" key="2">
    <source>
        <dbReference type="EMBL" id="KTG27465.1"/>
    </source>
</evidence>
<evidence type="ECO:0008006" key="4">
    <source>
        <dbReference type="Google" id="ProtNLM"/>
    </source>
</evidence>
<reference evidence="2 3" key="1">
    <citation type="submission" date="2015-12" db="EMBL/GenBank/DDBJ databases">
        <title>Haloferax profundi sp. nov. isolated from the Discovery deep brine-seawater interface in the Red Sea.</title>
        <authorList>
            <person name="Zhang G."/>
            <person name="Stingl U."/>
            <person name="Rashid M."/>
        </authorList>
    </citation>
    <scope>NUCLEOTIDE SEQUENCE [LARGE SCALE GENOMIC DNA]</scope>
    <source>
        <strain evidence="2 3">SB29</strain>
    </source>
</reference>
<evidence type="ECO:0000313" key="3">
    <source>
        <dbReference type="Proteomes" id="UP000053157"/>
    </source>
</evidence>
<dbReference type="AlphaFoldDB" id="A0A0W1SMQ2"/>
<dbReference type="Pfam" id="PF20587">
    <property type="entry name" value="DUF6789"/>
    <property type="match status" value="1"/>
</dbReference>